<reference evidence="2 3" key="1">
    <citation type="journal article" date="2024" name="G3 (Bethesda)">
        <title>Genome assembly of Hibiscus sabdariffa L. provides insights into metabolisms of medicinal natural products.</title>
        <authorList>
            <person name="Kim T."/>
        </authorList>
    </citation>
    <scope>NUCLEOTIDE SEQUENCE [LARGE SCALE GENOMIC DNA]</scope>
    <source>
        <strain evidence="2">TK-2024</strain>
        <tissue evidence="2">Old leaves</tissue>
    </source>
</reference>
<proteinExistence type="predicted"/>
<name>A0ABR2NRU8_9ROSI</name>
<evidence type="ECO:0000256" key="1">
    <source>
        <dbReference type="SAM" id="Phobius"/>
    </source>
</evidence>
<sequence length="333" mass="36969">MIPQPLSSRAIASYQLTYDNLFLYSYFLLVKNISIFLTGPTLRSLQRDFVTAAADKAKRLARDSRTEDSTIGLFPHNSFWASTSVLDTLIKRSREAHRSCFRPVLLGKTSLTHTISSPPSRLVIPNVAFLTSEGFSPSVQPDSISGNEDSRLYFTLESRALGCEAAHSTFADTKYAASLFAIGAVLAFVSEALLAQVNSEHMVSCNVKEEEEGKSPEGRTNIVAVRIKGQLTSFLEDAPKLGVLLLDFSLPTRGADLVVHVERHSIERRERPGKIRVEIDPRPEPQGCRSGEVVVSGDKGFTHDYRRCQRESAQVFLQKRQDKVTSKVVYSCL</sequence>
<protein>
    <submittedName>
        <fullName evidence="2">Uncharacterized protein</fullName>
    </submittedName>
</protein>
<dbReference type="EMBL" id="JBBPBN010000106">
    <property type="protein sequence ID" value="KAK8978899.1"/>
    <property type="molecule type" value="Genomic_DNA"/>
</dbReference>
<comment type="caution">
    <text evidence="2">The sequence shown here is derived from an EMBL/GenBank/DDBJ whole genome shotgun (WGS) entry which is preliminary data.</text>
</comment>
<evidence type="ECO:0000313" key="3">
    <source>
        <dbReference type="Proteomes" id="UP001396334"/>
    </source>
</evidence>
<keyword evidence="1" id="KW-0812">Transmembrane</keyword>
<accession>A0ABR2NRU8</accession>
<keyword evidence="1" id="KW-0472">Membrane</keyword>
<evidence type="ECO:0000313" key="2">
    <source>
        <dbReference type="EMBL" id="KAK8978899.1"/>
    </source>
</evidence>
<feature type="transmembrane region" description="Helical" evidence="1">
    <location>
        <begin position="21"/>
        <end position="39"/>
    </location>
</feature>
<gene>
    <name evidence="2" type="ORF">V6N11_030945</name>
</gene>
<dbReference type="Proteomes" id="UP001396334">
    <property type="component" value="Unassembled WGS sequence"/>
</dbReference>
<keyword evidence="3" id="KW-1185">Reference proteome</keyword>
<keyword evidence="1" id="KW-1133">Transmembrane helix</keyword>
<organism evidence="2 3">
    <name type="scientific">Hibiscus sabdariffa</name>
    <name type="common">roselle</name>
    <dbReference type="NCBI Taxonomy" id="183260"/>
    <lineage>
        <taxon>Eukaryota</taxon>
        <taxon>Viridiplantae</taxon>
        <taxon>Streptophyta</taxon>
        <taxon>Embryophyta</taxon>
        <taxon>Tracheophyta</taxon>
        <taxon>Spermatophyta</taxon>
        <taxon>Magnoliopsida</taxon>
        <taxon>eudicotyledons</taxon>
        <taxon>Gunneridae</taxon>
        <taxon>Pentapetalae</taxon>
        <taxon>rosids</taxon>
        <taxon>malvids</taxon>
        <taxon>Malvales</taxon>
        <taxon>Malvaceae</taxon>
        <taxon>Malvoideae</taxon>
        <taxon>Hibiscus</taxon>
    </lineage>
</organism>